<dbReference type="InParanoid" id="D7SYN4"/>
<dbReference type="PaxDb" id="29760-VIT_02s0109g00240.t01"/>
<evidence type="ECO:0000313" key="1">
    <source>
        <dbReference type="EMBL" id="CBI23271.3"/>
    </source>
</evidence>
<dbReference type="Proteomes" id="UP000009183">
    <property type="component" value="Chromosome 2"/>
</dbReference>
<organism evidence="1 2">
    <name type="scientific">Vitis vinifera</name>
    <name type="common">Grape</name>
    <dbReference type="NCBI Taxonomy" id="29760"/>
    <lineage>
        <taxon>Eukaryota</taxon>
        <taxon>Viridiplantae</taxon>
        <taxon>Streptophyta</taxon>
        <taxon>Embryophyta</taxon>
        <taxon>Tracheophyta</taxon>
        <taxon>Spermatophyta</taxon>
        <taxon>Magnoliopsida</taxon>
        <taxon>eudicotyledons</taxon>
        <taxon>Gunneridae</taxon>
        <taxon>Pentapetalae</taxon>
        <taxon>rosids</taxon>
        <taxon>Vitales</taxon>
        <taxon>Vitaceae</taxon>
        <taxon>Viteae</taxon>
        <taxon>Vitis</taxon>
    </lineage>
</organism>
<accession>D7SYN4</accession>
<dbReference type="EMBL" id="FN595250">
    <property type="protein sequence ID" value="CBI23271.3"/>
    <property type="molecule type" value="Genomic_DNA"/>
</dbReference>
<dbReference type="HOGENOM" id="CLU_2692848_0_0_1"/>
<sequence length="74" mass="8099">MWDPHDYSCKLTILGYEALLQQNAAISERDDAFLKCDNAIAVLRSSESVVSIPRGTKCIDHLPNHAAIGVVGFL</sequence>
<name>D7SYN4_VITVI</name>
<proteinExistence type="predicted"/>
<dbReference type="AlphaFoldDB" id="D7SYN4"/>
<keyword evidence="2" id="KW-1185">Reference proteome</keyword>
<protein>
    <submittedName>
        <fullName evidence="1">Uncharacterized protein</fullName>
    </submittedName>
</protein>
<reference evidence="2" key="1">
    <citation type="journal article" date="2007" name="Nature">
        <title>The grapevine genome sequence suggests ancestral hexaploidization in major angiosperm phyla.</title>
        <authorList>
            <consortium name="The French-Italian Public Consortium for Grapevine Genome Characterization."/>
            <person name="Jaillon O."/>
            <person name="Aury J.-M."/>
            <person name="Noel B."/>
            <person name="Policriti A."/>
            <person name="Clepet C."/>
            <person name="Casagrande A."/>
            <person name="Choisne N."/>
            <person name="Aubourg S."/>
            <person name="Vitulo N."/>
            <person name="Jubin C."/>
            <person name="Vezzi A."/>
            <person name="Legeai F."/>
            <person name="Hugueney P."/>
            <person name="Dasilva C."/>
            <person name="Horner D."/>
            <person name="Mica E."/>
            <person name="Jublot D."/>
            <person name="Poulain J."/>
            <person name="Bruyere C."/>
            <person name="Billault A."/>
            <person name="Segurens B."/>
            <person name="Gouyvenoux M."/>
            <person name="Ugarte E."/>
            <person name="Cattonaro F."/>
            <person name="Anthouard V."/>
            <person name="Vico V."/>
            <person name="Del Fabbro C."/>
            <person name="Alaux M."/>
            <person name="Di Gaspero G."/>
            <person name="Dumas V."/>
            <person name="Felice N."/>
            <person name="Paillard S."/>
            <person name="Juman I."/>
            <person name="Moroldo M."/>
            <person name="Scalabrin S."/>
            <person name="Canaguier A."/>
            <person name="Le Clainche I."/>
            <person name="Malacrida G."/>
            <person name="Durand E."/>
            <person name="Pesole G."/>
            <person name="Laucou V."/>
            <person name="Chatelet P."/>
            <person name="Merdinoglu D."/>
            <person name="Delledonne M."/>
            <person name="Pezzotti M."/>
            <person name="Lecharny A."/>
            <person name="Scarpelli C."/>
            <person name="Artiguenave F."/>
            <person name="Pe M.E."/>
            <person name="Valle G."/>
            <person name="Morgante M."/>
            <person name="Caboche M."/>
            <person name="Adam-Blondon A.-F."/>
            <person name="Weissenbach J."/>
            <person name="Quetier F."/>
            <person name="Wincker P."/>
        </authorList>
    </citation>
    <scope>NUCLEOTIDE SEQUENCE [LARGE SCALE GENOMIC DNA]</scope>
    <source>
        <strain evidence="2">cv. Pinot noir / PN40024</strain>
    </source>
</reference>
<gene>
    <name evidence="1" type="ordered locus">VIT_02s0109g00240</name>
</gene>
<dbReference type="OrthoDB" id="551896at2759"/>
<evidence type="ECO:0000313" key="2">
    <source>
        <dbReference type="Proteomes" id="UP000009183"/>
    </source>
</evidence>